<evidence type="ECO:0000313" key="1">
    <source>
        <dbReference type="EMBL" id="KKN84335.1"/>
    </source>
</evidence>
<dbReference type="AlphaFoldDB" id="A0A0F9TTI9"/>
<reference evidence="1" key="1">
    <citation type="journal article" date="2015" name="Nature">
        <title>Complex archaea that bridge the gap between prokaryotes and eukaryotes.</title>
        <authorList>
            <person name="Spang A."/>
            <person name="Saw J.H."/>
            <person name="Jorgensen S.L."/>
            <person name="Zaremba-Niedzwiedzka K."/>
            <person name="Martijn J."/>
            <person name="Lind A.E."/>
            <person name="van Eijk R."/>
            <person name="Schleper C."/>
            <person name="Guy L."/>
            <person name="Ettema T.J."/>
        </authorList>
    </citation>
    <scope>NUCLEOTIDE SEQUENCE</scope>
</reference>
<dbReference type="InterPro" id="IPR036182">
    <property type="entry name" value="PCuAC_sf"/>
</dbReference>
<dbReference type="PANTHER" id="PTHR36302:SF1">
    <property type="entry name" value="COPPER CHAPERONE PCU(A)C"/>
    <property type="match status" value="1"/>
</dbReference>
<dbReference type="InterPro" id="IPR058248">
    <property type="entry name" value="Lxx211020-like"/>
</dbReference>
<dbReference type="EMBL" id="LAZR01000172">
    <property type="protein sequence ID" value="KKN84335.1"/>
    <property type="molecule type" value="Genomic_DNA"/>
</dbReference>
<dbReference type="Pfam" id="PF04314">
    <property type="entry name" value="PCuAC"/>
    <property type="match status" value="1"/>
</dbReference>
<proteinExistence type="predicted"/>
<dbReference type="Gene3D" id="2.60.40.1890">
    <property type="entry name" value="PCu(A)C copper chaperone"/>
    <property type="match status" value="1"/>
</dbReference>
<dbReference type="PANTHER" id="PTHR36302">
    <property type="entry name" value="BLR7088 PROTEIN"/>
    <property type="match status" value="1"/>
</dbReference>
<gene>
    <name evidence="1" type="ORF">LCGC14_0289970</name>
</gene>
<name>A0A0F9TTI9_9ZZZZ</name>
<protein>
    <recommendedName>
        <fullName evidence="2">Copper chaperone PCu(A)C</fullName>
    </recommendedName>
</protein>
<sequence length="145" mass="15639">MRHSYRQLISGLLLLAFSAMIWAADLEVTDARLRLLPGDLPAAGYFSLSNTSGESVVLVGAESPAFERVTVHQSTQDKGMASMEPVPHLELAPGDAVEFAPGGYHLMLMERQSPLALGDEVTVTLVFKDGQRLPVMFQAVSPTAQ</sequence>
<dbReference type="SUPFAM" id="SSF110087">
    <property type="entry name" value="DR1885-like metal-binding protein"/>
    <property type="match status" value="1"/>
</dbReference>
<comment type="caution">
    <text evidence="1">The sequence shown here is derived from an EMBL/GenBank/DDBJ whole genome shotgun (WGS) entry which is preliminary data.</text>
</comment>
<accession>A0A0F9TTI9</accession>
<organism evidence="1">
    <name type="scientific">marine sediment metagenome</name>
    <dbReference type="NCBI Taxonomy" id="412755"/>
    <lineage>
        <taxon>unclassified sequences</taxon>
        <taxon>metagenomes</taxon>
        <taxon>ecological metagenomes</taxon>
    </lineage>
</organism>
<dbReference type="InterPro" id="IPR007410">
    <property type="entry name" value="LpqE-like"/>
</dbReference>
<evidence type="ECO:0008006" key="2">
    <source>
        <dbReference type="Google" id="ProtNLM"/>
    </source>
</evidence>